<dbReference type="Proteomes" id="UP001165124">
    <property type="component" value="Unassembled WGS sequence"/>
</dbReference>
<evidence type="ECO:0000313" key="4">
    <source>
        <dbReference type="Proteomes" id="UP001165124"/>
    </source>
</evidence>
<protein>
    <submittedName>
        <fullName evidence="3">MerR family transcriptional regulator</fullName>
    </submittedName>
</protein>
<dbReference type="AlphaFoldDB" id="A0A9W6UXA0"/>
<feature type="domain" description="HTH merR-type" evidence="2">
    <location>
        <begin position="10"/>
        <end position="44"/>
    </location>
</feature>
<evidence type="ECO:0000259" key="2">
    <source>
        <dbReference type="PROSITE" id="PS50937"/>
    </source>
</evidence>
<dbReference type="InterPro" id="IPR009061">
    <property type="entry name" value="DNA-bd_dom_put_sf"/>
</dbReference>
<evidence type="ECO:0000313" key="3">
    <source>
        <dbReference type="EMBL" id="GLW67099.1"/>
    </source>
</evidence>
<dbReference type="RefSeq" id="WP_067915401.1">
    <property type="nucleotide sequence ID" value="NZ_BSRZ01000020.1"/>
</dbReference>
<dbReference type="SMART" id="SM00422">
    <property type="entry name" value="HTH_MERR"/>
    <property type="match status" value="2"/>
</dbReference>
<sequence>MARALRPVDLARAASVSTQQIRNYADAGVLPPTPRTPSGHRRFGVRHRRALLAYRALAKGYGPVTAQAIMRAVHADDVPEALALVDAAHAALHEQRRVLRATSEALEAAARRAPDDPAVPRSGWRIGEVAAHLGVRASALRVWEAAGLLRPAREPGTGHRRFSPADVRDAQMIHMLRQGHYPLPRIRAVLDELRRTGSREALHAAIAQRRAALAQRAAAMLEGSSHLHHYLADEDPPG</sequence>
<proteinExistence type="predicted"/>
<dbReference type="Pfam" id="PF00376">
    <property type="entry name" value="MerR"/>
    <property type="match status" value="1"/>
</dbReference>
<dbReference type="PROSITE" id="PS50937">
    <property type="entry name" value="HTH_MERR_2"/>
    <property type="match status" value="2"/>
</dbReference>
<dbReference type="EMBL" id="BSRZ01000020">
    <property type="protein sequence ID" value="GLW67099.1"/>
    <property type="molecule type" value="Genomic_DNA"/>
</dbReference>
<dbReference type="GO" id="GO:0003700">
    <property type="term" value="F:DNA-binding transcription factor activity"/>
    <property type="evidence" value="ECO:0007669"/>
    <property type="project" value="InterPro"/>
</dbReference>
<dbReference type="PANTHER" id="PTHR30204:SF93">
    <property type="entry name" value="HTH MERR-TYPE DOMAIN-CONTAINING PROTEIN"/>
    <property type="match status" value="1"/>
</dbReference>
<name>A0A9W6UXA0_9ACTN</name>
<gene>
    <name evidence="3" type="ORF">Arub01_53420</name>
</gene>
<dbReference type="Gene3D" id="1.10.1660.10">
    <property type="match status" value="2"/>
</dbReference>
<dbReference type="Pfam" id="PF13411">
    <property type="entry name" value="MerR_1"/>
    <property type="match status" value="1"/>
</dbReference>
<dbReference type="InterPro" id="IPR047057">
    <property type="entry name" value="MerR_fam"/>
</dbReference>
<keyword evidence="1" id="KW-0238">DNA-binding</keyword>
<accession>A0A9W6UXA0</accession>
<dbReference type="GO" id="GO:0003677">
    <property type="term" value="F:DNA binding"/>
    <property type="evidence" value="ECO:0007669"/>
    <property type="project" value="UniProtKB-KW"/>
</dbReference>
<evidence type="ECO:0000256" key="1">
    <source>
        <dbReference type="ARBA" id="ARBA00023125"/>
    </source>
</evidence>
<dbReference type="InterPro" id="IPR000551">
    <property type="entry name" value="MerR-type_HTH_dom"/>
</dbReference>
<dbReference type="PANTHER" id="PTHR30204">
    <property type="entry name" value="REDOX-CYCLING DRUG-SENSING TRANSCRIPTIONAL ACTIVATOR SOXR"/>
    <property type="match status" value="1"/>
</dbReference>
<dbReference type="SUPFAM" id="SSF46955">
    <property type="entry name" value="Putative DNA-binding domain"/>
    <property type="match status" value="2"/>
</dbReference>
<comment type="caution">
    <text evidence="3">The sequence shown here is derived from an EMBL/GenBank/DDBJ whole genome shotgun (WGS) entry which is preliminary data.</text>
</comment>
<reference evidence="3" key="1">
    <citation type="submission" date="2023-02" db="EMBL/GenBank/DDBJ databases">
        <title>Actinomadura rubrobrunea NBRC 14622.</title>
        <authorList>
            <person name="Ichikawa N."/>
            <person name="Sato H."/>
            <person name="Tonouchi N."/>
        </authorList>
    </citation>
    <scope>NUCLEOTIDE SEQUENCE</scope>
    <source>
        <strain evidence="3">NBRC 14622</strain>
    </source>
</reference>
<feature type="domain" description="HTH merR-type" evidence="2">
    <location>
        <begin position="123"/>
        <end position="192"/>
    </location>
</feature>
<organism evidence="3 4">
    <name type="scientific">Actinomadura rubrobrunea</name>
    <dbReference type="NCBI Taxonomy" id="115335"/>
    <lineage>
        <taxon>Bacteria</taxon>
        <taxon>Bacillati</taxon>
        <taxon>Actinomycetota</taxon>
        <taxon>Actinomycetes</taxon>
        <taxon>Streptosporangiales</taxon>
        <taxon>Thermomonosporaceae</taxon>
        <taxon>Actinomadura</taxon>
    </lineage>
</organism>
<keyword evidence="4" id="KW-1185">Reference proteome</keyword>